<dbReference type="GO" id="GO:0016579">
    <property type="term" value="P:protein deubiquitination"/>
    <property type="evidence" value="ECO:0007669"/>
    <property type="project" value="InterPro"/>
</dbReference>
<keyword evidence="10" id="KW-1185">Reference proteome</keyword>
<feature type="transmembrane region" description="Helical" evidence="6">
    <location>
        <begin position="903"/>
        <end position="925"/>
    </location>
</feature>
<evidence type="ECO:0000256" key="4">
    <source>
        <dbReference type="PROSITE-ProRule" id="PRU00502"/>
    </source>
</evidence>
<feature type="transmembrane region" description="Helical" evidence="6">
    <location>
        <begin position="790"/>
        <end position="812"/>
    </location>
</feature>
<name>A0A8W8N290_MAGGI</name>
<protein>
    <recommendedName>
        <fullName evidence="11">Ubiquitinyl hydrolase 1</fullName>
    </recommendedName>
</protein>
<feature type="transmembrane region" description="Helical" evidence="6">
    <location>
        <begin position="750"/>
        <end position="770"/>
    </location>
</feature>
<evidence type="ECO:0000256" key="2">
    <source>
        <dbReference type="ARBA" id="ARBA00022771"/>
    </source>
</evidence>
<dbReference type="SUPFAM" id="SSF57850">
    <property type="entry name" value="RING/U-box"/>
    <property type="match status" value="1"/>
</dbReference>
<evidence type="ECO:0000259" key="7">
    <source>
        <dbReference type="PROSITE" id="PS50235"/>
    </source>
</evidence>
<dbReference type="Gene3D" id="1.20.1260.100">
    <property type="entry name" value="TspO/MBR protein"/>
    <property type="match status" value="1"/>
</dbReference>
<keyword evidence="6" id="KW-0472">Membrane</keyword>
<keyword evidence="1" id="KW-0479">Metal-binding</keyword>
<feature type="compositionally biased region" description="Polar residues" evidence="5">
    <location>
        <begin position="215"/>
        <end position="241"/>
    </location>
</feature>
<dbReference type="PROSITE" id="PS50271">
    <property type="entry name" value="ZF_UBP"/>
    <property type="match status" value="1"/>
</dbReference>
<feature type="domain" description="UBP-type" evidence="8">
    <location>
        <begin position="1"/>
        <end position="83"/>
    </location>
</feature>
<dbReference type="EnsemblMetazoa" id="G4337.1">
    <property type="protein sequence ID" value="G4337.1:cds"/>
    <property type="gene ID" value="G4337"/>
</dbReference>
<feature type="region of interest" description="Disordered" evidence="5">
    <location>
        <begin position="271"/>
        <end position="305"/>
    </location>
</feature>
<evidence type="ECO:0000313" key="9">
    <source>
        <dbReference type="EnsemblMetazoa" id="G4337.1:cds"/>
    </source>
</evidence>
<dbReference type="PROSITE" id="PS00972">
    <property type="entry name" value="USP_1"/>
    <property type="match status" value="1"/>
</dbReference>
<feature type="transmembrane region" description="Helical" evidence="6">
    <location>
        <begin position="960"/>
        <end position="981"/>
    </location>
</feature>
<organism evidence="9 10">
    <name type="scientific">Magallana gigas</name>
    <name type="common">Pacific oyster</name>
    <name type="synonym">Crassostrea gigas</name>
    <dbReference type="NCBI Taxonomy" id="29159"/>
    <lineage>
        <taxon>Eukaryota</taxon>
        <taxon>Metazoa</taxon>
        <taxon>Spiralia</taxon>
        <taxon>Lophotrochozoa</taxon>
        <taxon>Mollusca</taxon>
        <taxon>Bivalvia</taxon>
        <taxon>Autobranchia</taxon>
        <taxon>Pteriomorphia</taxon>
        <taxon>Ostreida</taxon>
        <taxon>Ostreoidea</taxon>
        <taxon>Ostreidae</taxon>
        <taxon>Magallana</taxon>
    </lineage>
</organism>
<proteinExistence type="predicted"/>
<evidence type="ECO:0000256" key="3">
    <source>
        <dbReference type="ARBA" id="ARBA00022833"/>
    </source>
</evidence>
<sequence length="1008" mass="115569">MEPFNFESSEVDVLCVWDHRECSGCPSVACGRFNEEHALKHFQETQHPLCLEVNEKYVYCYQCDDYILNDNVSGDLKVLRSALSAIATQSFTDVESRGRRLLRSYSHTAVVSPSTADEDDKNITADFHRKVLLRKSFSAWRQHTQEERILRKQRTPTKRKRELSLTWSPIIKRRTLIPGLTGLRNLGNTCYLNSVLQVLSHLEEFRDFFRKQIQPTPSRVTSPESSPHSLIGRRSTSTPMTLSPRPPHSFYSKSAKLFKRQTTMECFEHLMTPEKSPPTPVKERTGGLHGGSQMVTPVKGKPLPTVEKEDFRSNISLCQELNGLFRVLWYGRWAQVSPHGFLQAVWQRIPTFKGHAQQDAQEFLCELIDKVQNEMHDLDLFDAVSDMFQGQLVSQVKCLVCKNVSKTRESFMDLSLEFPHRYQFTSINARIAQDICHITEMLYKFTEEETLEGKIYHCEKCNARRKSKSSSQTYSEAHKRLLLKKLPNVLRLHLKRFRWSGRNHREKISTQVAFDEVLDIKPFCDKSEGEGEESYTYNLMGVIIHHGRGFGSGHYTACCWNAEANSWVNCNDSKVKLCSKEDVLLSQAYILVYTKTVLAQLSPLVTSEPSTDSTYSTDISNSADDSFSQKVDDDITFNFKSPLTEETAVKSLKRSHDLNALQPEHRIIKRRRSNIWLLGDRSSSFEMRREERYNMDHNIPLLVLTVINPIVYAVATIFNALSGDVGVKLGIFKNSTGTISDKYQVNITPAGWMFSIWGVIYVWEAVWIVYTIVNLFRKTSSGPLYCNPTLLPWTFFVCFMVNMCLNLSWILLFDREHMIVAFVVLFFIAFTLYVCMFISYRHLDKNIEFLRKDGRKMDIWCIRIMVQNGLGVYATWTTIATLLNMAIVMIYEGNPRIANDDASTVALSVLVVELLGYTFVDIAFLDRYTRYTVTPFCVVPMALGASLAKNYKAGSRNSILTIVMVVLALLCLGAKVFFLIWRELRSPTKSVRITDSDEDLRKEKAAVV</sequence>
<dbReference type="InterPro" id="IPR038765">
    <property type="entry name" value="Papain-like_cys_pep_sf"/>
</dbReference>
<keyword evidence="3" id="KW-0862">Zinc</keyword>
<dbReference type="SUPFAM" id="SSF54001">
    <property type="entry name" value="Cysteine proteinases"/>
    <property type="match status" value="1"/>
</dbReference>
<dbReference type="Pfam" id="PF00443">
    <property type="entry name" value="UCH"/>
    <property type="match status" value="1"/>
</dbReference>
<keyword evidence="6" id="KW-0812">Transmembrane</keyword>
<dbReference type="Proteomes" id="UP000005408">
    <property type="component" value="Unassembled WGS sequence"/>
</dbReference>
<dbReference type="GO" id="GO:0008270">
    <property type="term" value="F:zinc ion binding"/>
    <property type="evidence" value="ECO:0007669"/>
    <property type="project" value="UniProtKB-KW"/>
</dbReference>
<evidence type="ECO:0000256" key="6">
    <source>
        <dbReference type="SAM" id="Phobius"/>
    </source>
</evidence>
<dbReference type="PANTHER" id="PTHR33802:SF1">
    <property type="entry name" value="XK-RELATED PROTEIN"/>
    <property type="match status" value="1"/>
</dbReference>
<evidence type="ECO:0008006" key="11">
    <source>
        <dbReference type="Google" id="ProtNLM"/>
    </source>
</evidence>
<dbReference type="InterPro" id="IPR028889">
    <property type="entry name" value="USP"/>
</dbReference>
<evidence type="ECO:0000256" key="5">
    <source>
        <dbReference type="SAM" id="MobiDB-lite"/>
    </source>
</evidence>
<feature type="domain" description="USP" evidence="7">
    <location>
        <begin position="181"/>
        <end position="596"/>
    </location>
</feature>
<evidence type="ECO:0000313" key="10">
    <source>
        <dbReference type="Proteomes" id="UP000005408"/>
    </source>
</evidence>
<keyword evidence="6" id="KW-1133">Transmembrane helix</keyword>
<evidence type="ECO:0000256" key="1">
    <source>
        <dbReference type="ARBA" id="ARBA00022723"/>
    </source>
</evidence>
<dbReference type="AlphaFoldDB" id="A0A8W8N290"/>
<dbReference type="InterPro" id="IPR038330">
    <property type="entry name" value="TspO/MBR-related_sf"/>
</dbReference>
<dbReference type="InterPro" id="IPR001394">
    <property type="entry name" value="Peptidase_C19_UCH"/>
</dbReference>
<dbReference type="PANTHER" id="PTHR33802">
    <property type="entry name" value="SI:CH211-161H7.5-RELATED"/>
    <property type="match status" value="1"/>
</dbReference>
<dbReference type="InterPro" id="IPR013083">
    <property type="entry name" value="Znf_RING/FYVE/PHD"/>
</dbReference>
<accession>A0A8W8N290</accession>
<dbReference type="InterPro" id="IPR001607">
    <property type="entry name" value="Znf_UBP"/>
</dbReference>
<dbReference type="Pfam" id="PF02148">
    <property type="entry name" value="zf-UBP"/>
    <property type="match status" value="1"/>
</dbReference>
<dbReference type="InterPro" id="IPR018200">
    <property type="entry name" value="USP_CS"/>
</dbReference>
<evidence type="ECO:0000259" key="8">
    <source>
        <dbReference type="PROSITE" id="PS50271"/>
    </source>
</evidence>
<dbReference type="CDD" id="cd02257">
    <property type="entry name" value="Peptidase_C19"/>
    <property type="match status" value="1"/>
</dbReference>
<feature type="transmembrane region" description="Helical" evidence="6">
    <location>
        <begin position="699"/>
        <end position="721"/>
    </location>
</feature>
<dbReference type="Gene3D" id="3.90.70.10">
    <property type="entry name" value="Cysteine proteinases"/>
    <property type="match status" value="1"/>
</dbReference>
<keyword evidence="2 4" id="KW-0863">Zinc-finger</keyword>
<dbReference type="Gene3D" id="3.30.40.10">
    <property type="entry name" value="Zinc/RING finger domain, C3HC4 (zinc finger)"/>
    <property type="match status" value="1"/>
</dbReference>
<dbReference type="GO" id="GO:0004843">
    <property type="term" value="F:cysteine-type deubiquitinase activity"/>
    <property type="evidence" value="ECO:0007669"/>
    <property type="project" value="InterPro"/>
</dbReference>
<reference evidence="9" key="1">
    <citation type="submission" date="2022-08" db="UniProtKB">
        <authorList>
            <consortium name="EnsemblMetazoa"/>
        </authorList>
    </citation>
    <scope>IDENTIFICATION</scope>
    <source>
        <strain evidence="9">05x7-T-G4-1.051#20</strain>
    </source>
</reference>
<feature type="transmembrane region" description="Helical" evidence="6">
    <location>
        <begin position="873"/>
        <end position="891"/>
    </location>
</feature>
<feature type="transmembrane region" description="Helical" evidence="6">
    <location>
        <begin position="819"/>
        <end position="840"/>
    </location>
</feature>
<dbReference type="PROSITE" id="PS00973">
    <property type="entry name" value="USP_2"/>
    <property type="match status" value="1"/>
</dbReference>
<dbReference type="PROSITE" id="PS50235">
    <property type="entry name" value="USP_3"/>
    <property type="match status" value="1"/>
</dbReference>
<feature type="region of interest" description="Disordered" evidence="5">
    <location>
        <begin position="215"/>
        <end position="246"/>
    </location>
</feature>